<dbReference type="InterPro" id="IPR012340">
    <property type="entry name" value="NA-bd_OB-fold"/>
</dbReference>
<reference evidence="12" key="1">
    <citation type="submission" date="2006-03" db="EMBL/GenBank/DDBJ databases">
        <title>Complete sequence of Rhodopseudomonas palustris BisB18.</title>
        <authorList>
            <consortium name="US DOE Joint Genome Institute"/>
            <person name="Copeland A."/>
            <person name="Lucas S."/>
            <person name="Lapidus A."/>
            <person name="Barry K."/>
            <person name="Detter J.C."/>
            <person name="Glavina del Rio T."/>
            <person name="Hammon N."/>
            <person name="Israni S."/>
            <person name="Dalin E."/>
            <person name="Tice H."/>
            <person name="Pitluck S."/>
            <person name="Chain P."/>
            <person name="Malfatti S."/>
            <person name="Shin M."/>
            <person name="Vergez L."/>
            <person name="Schmutz J."/>
            <person name="Larimer F."/>
            <person name="Land M."/>
            <person name="Hauser L."/>
            <person name="Pelletier D.A."/>
            <person name="Kyrpides N."/>
            <person name="Anderson I."/>
            <person name="Oda Y."/>
            <person name="Harwood C.S."/>
            <person name="Richardson P."/>
        </authorList>
    </citation>
    <scope>NUCLEOTIDE SEQUENCE [LARGE SCALE GENOMIC DNA]</scope>
    <source>
        <strain evidence="12">BisB18</strain>
    </source>
</reference>
<dbReference type="NCBIfam" id="TIGR00038">
    <property type="entry name" value="efp"/>
    <property type="match status" value="1"/>
</dbReference>
<evidence type="ECO:0000256" key="2">
    <source>
        <dbReference type="ARBA" id="ARBA00004815"/>
    </source>
</evidence>
<comment type="pathway">
    <text evidence="2 7">Protein biosynthesis; polypeptide chain elongation.</text>
</comment>
<evidence type="ECO:0000259" key="10">
    <source>
        <dbReference type="SMART" id="SM00841"/>
    </source>
</evidence>
<evidence type="ECO:0000256" key="8">
    <source>
        <dbReference type="NCBIfam" id="TIGR00038"/>
    </source>
</evidence>
<dbReference type="PANTHER" id="PTHR30053:SF14">
    <property type="entry name" value="TRANSLATION ELONGATION FACTOR KOW-LIKE DOMAIN-CONTAINING PROTEIN"/>
    <property type="match status" value="1"/>
</dbReference>
<organism evidence="12">
    <name type="scientific">Rhodopseudomonas palustris (strain BisB18)</name>
    <dbReference type="NCBI Taxonomy" id="316056"/>
    <lineage>
        <taxon>Bacteria</taxon>
        <taxon>Pseudomonadati</taxon>
        <taxon>Pseudomonadota</taxon>
        <taxon>Alphaproteobacteria</taxon>
        <taxon>Hyphomicrobiales</taxon>
        <taxon>Nitrobacteraceae</taxon>
        <taxon>Rhodopseudomonas</taxon>
    </lineage>
</organism>
<dbReference type="SUPFAM" id="SSF50104">
    <property type="entry name" value="Translation proteins SH3-like domain"/>
    <property type="match status" value="1"/>
</dbReference>
<keyword evidence="5 7" id="KW-0251">Elongation factor</keyword>
<dbReference type="Pfam" id="PF09285">
    <property type="entry name" value="Elong-fact-P_C"/>
    <property type="match status" value="1"/>
</dbReference>
<dbReference type="GO" id="GO:0043043">
    <property type="term" value="P:peptide biosynthetic process"/>
    <property type="evidence" value="ECO:0007669"/>
    <property type="project" value="InterPro"/>
</dbReference>
<dbReference type="EMBL" id="CP000301">
    <property type="protein sequence ID" value="ABD88357.1"/>
    <property type="molecule type" value="Genomic_DNA"/>
</dbReference>
<comment type="function">
    <text evidence="7">Involved in peptide bond synthesis. Stimulates efficient translation and peptide-bond synthesis on native or reconstituted 70S ribosomes in vitro. Probably functions indirectly by altering the affinity of the ribosome for aminoacyl-tRNA, thus increasing their reactivity as acceptors for peptidyl transferase.</text>
</comment>
<dbReference type="CDD" id="cd04470">
    <property type="entry name" value="S1_EF-P_repeat_1"/>
    <property type="match status" value="1"/>
</dbReference>
<proteinExistence type="inferred from homology"/>
<dbReference type="Pfam" id="PF01132">
    <property type="entry name" value="EFP"/>
    <property type="match status" value="1"/>
</dbReference>
<protein>
    <recommendedName>
        <fullName evidence="7 8">Elongation factor P</fullName>
        <shortName evidence="7">EF-P</shortName>
    </recommendedName>
</protein>
<evidence type="ECO:0000256" key="5">
    <source>
        <dbReference type="ARBA" id="ARBA00022768"/>
    </source>
</evidence>
<dbReference type="SMART" id="SM00841">
    <property type="entry name" value="Elong-fact-P_C"/>
    <property type="match status" value="1"/>
</dbReference>
<dbReference type="Gene3D" id="2.40.50.140">
    <property type="entry name" value="Nucleic acid-binding proteins"/>
    <property type="match status" value="2"/>
</dbReference>
<dbReference type="InterPro" id="IPR011768">
    <property type="entry name" value="Transl_elongation_fac_P"/>
</dbReference>
<dbReference type="AlphaFoldDB" id="Q213S9"/>
<dbReference type="SUPFAM" id="SSF50249">
    <property type="entry name" value="Nucleic acid-binding proteins"/>
    <property type="match status" value="2"/>
</dbReference>
<evidence type="ECO:0000256" key="9">
    <source>
        <dbReference type="RuleBase" id="RU004389"/>
    </source>
</evidence>
<dbReference type="NCBIfam" id="NF001810">
    <property type="entry name" value="PRK00529.1"/>
    <property type="match status" value="1"/>
</dbReference>
<dbReference type="GO" id="GO:0005829">
    <property type="term" value="C:cytosol"/>
    <property type="evidence" value="ECO:0007669"/>
    <property type="project" value="UniProtKB-ARBA"/>
</dbReference>
<dbReference type="KEGG" id="rpc:RPC_2809"/>
<comment type="subcellular location">
    <subcellularLocation>
        <location evidence="1 7">Cytoplasm</location>
    </subcellularLocation>
</comment>
<dbReference type="FunFam" id="2.40.50.140:FF:000009">
    <property type="entry name" value="Elongation factor P"/>
    <property type="match status" value="1"/>
</dbReference>
<evidence type="ECO:0000256" key="4">
    <source>
        <dbReference type="ARBA" id="ARBA00022490"/>
    </source>
</evidence>
<dbReference type="InterPro" id="IPR008991">
    <property type="entry name" value="Translation_prot_SH3-like_sf"/>
</dbReference>
<dbReference type="InterPro" id="IPR013185">
    <property type="entry name" value="Transl_elong_KOW-like"/>
</dbReference>
<dbReference type="HOGENOM" id="CLU_074944_1_1_5"/>
<dbReference type="PIRSF" id="PIRSF005901">
    <property type="entry name" value="EF-P"/>
    <property type="match status" value="1"/>
</dbReference>
<keyword evidence="4 7" id="KW-0963">Cytoplasm</keyword>
<evidence type="ECO:0000259" key="11">
    <source>
        <dbReference type="SMART" id="SM01185"/>
    </source>
</evidence>
<dbReference type="SMART" id="SM01185">
    <property type="entry name" value="EFP"/>
    <property type="match status" value="1"/>
</dbReference>
<dbReference type="STRING" id="316056.RPC_2809"/>
<evidence type="ECO:0000256" key="7">
    <source>
        <dbReference type="HAMAP-Rule" id="MF_00141"/>
    </source>
</evidence>
<feature type="domain" description="Elongation factor P C-terminal" evidence="10">
    <location>
        <begin position="158"/>
        <end position="213"/>
    </location>
</feature>
<evidence type="ECO:0000313" key="12">
    <source>
        <dbReference type="EMBL" id="ABD88357.1"/>
    </source>
</evidence>
<dbReference type="HAMAP" id="MF_00141">
    <property type="entry name" value="EF_P"/>
    <property type="match status" value="1"/>
</dbReference>
<sequence length="216" mass="23731">MLQAETASLATGHLCPDRSRARNLGNSPLKVIASSIRKGNVIEQDGKLYVVLTAENIHPGKGTPVSQIEMRRISDGVKISERYKTTDQVEKATIEDHNFNYLYEDPDGFHFMNTENFDQVQVPKDVVGNAAPYLQENMTVKLSLHGVVPVAIQMPQRATLEVVDTEPVTKGQTASSSYKPAILSNGVRTLVPPHIGTGTRIVIMTEDGSYVERAKD</sequence>
<evidence type="ECO:0000256" key="3">
    <source>
        <dbReference type="ARBA" id="ARBA00009479"/>
    </source>
</evidence>
<gene>
    <name evidence="7" type="primary">efp</name>
    <name evidence="12" type="ordered locus">RPC_2809</name>
</gene>
<dbReference type="InterPro" id="IPR015365">
    <property type="entry name" value="Elong-fact-P_C"/>
</dbReference>
<dbReference type="GO" id="GO:0003746">
    <property type="term" value="F:translation elongation factor activity"/>
    <property type="evidence" value="ECO:0007669"/>
    <property type="project" value="UniProtKB-UniRule"/>
</dbReference>
<keyword evidence="6 7" id="KW-0648">Protein biosynthesis</keyword>
<accession>Q213S9</accession>
<dbReference type="Pfam" id="PF08207">
    <property type="entry name" value="EFP_N"/>
    <property type="match status" value="1"/>
</dbReference>
<dbReference type="PANTHER" id="PTHR30053">
    <property type="entry name" value="ELONGATION FACTOR P"/>
    <property type="match status" value="1"/>
</dbReference>
<dbReference type="InterPro" id="IPR001059">
    <property type="entry name" value="Transl_elong_P/YeiP_cen"/>
</dbReference>
<dbReference type="CDD" id="cd05794">
    <property type="entry name" value="S1_EF-P_repeat_2"/>
    <property type="match status" value="1"/>
</dbReference>
<evidence type="ECO:0000256" key="6">
    <source>
        <dbReference type="ARBA" id="ARBA00022917"/>
    </source>
</evidence>
<dbReference type="Gene3D" id="2.30.30.30">
    <property type="match status" value="1"/>
</dbReference>
<comment type="similarity">
    <text evidence="3 7 9">Belongs to the elongation factor P family.</text>
</comment>
<dbReference type="PROSITE" id="PS01275">
    <property type="entry name" value="EFP"/>
    <property type="match status" value="1"/>
</dbReference>
<dbReference type="eggNOG" id="COG0231">
    <property type="taxonomic scope" value="Bacteria"/>
</dbReference>
<dbReference type="FunFam" id="2.40.50.140:FF:000004">
    <property type="entry name" value="Elongation factor P"/>
    <property type="match status" value="1"/>
</dbReference>
<dbReference type="InterPro" id="IPR020599">
    <property type="entry name" value="Transl_elong_fac_P/YeiP"/>
</dbReference>
<dbReference type="UniPathway" id="UPA00345"/>
<feature type="domain" description="Translation elongation factor P/YeiP central" evidence="11">
    <location>
        <begin position="96"/>
        <end position="150"/>
    </location>
</feature>
<evidence type="ECO:0000256" key="1">
    <source>
        <dbReference type="ARBA" id="ARBA00004496"/>
    </source>
</evidence>
<name>Q213S9_RHOPB</name>
<dbReference type="InterPro" id="IPR013852">
    <property type="entry name" value="Transl_elong_P/YeiP_CS"/>
</dbReference>
<dbReference type="InterPro" id="IPR014722">
    <property type="entry name" value="Rib_uL2_dom2"/>
</dbReference>